<gene>
    <name evidence="1" type="ORF">ACFO3D_01655</name>
</gene>
<protein>
    <submittedName>
        <fullName evidence="1">DUF1657 domain-containing protein</fullName>
    </submittedName>
</protein>
<dbReference type="RefSeq" id="WP_390292849.1">
    <property type="nucleotide sequence ID" value="NZ_JBHSFU010000003.1"/>
</dbReference>
<dbReference type="InterPro" id="IPR012452">
    <property type="entry name" value="DUF1657"/>
</dbReference>
<dbReference type="Pfam" id="PF07870">
    <property type="entry name" value="DUF1657"/>
    <property type="match status" value="1"/>
</dbReference>
<accession>A0ABV9DEW2</accession>
<dbReference type="EMBL" id="JBHSFU010000003">
    <property type="protein sequence ID" value="MFC4556911.1"/>
    <property type="molecule type" value="Genomic_DNA"/>
</dbReference>
<comment type="caution">
    <text evidence="1">The sequence shown here is derived from an EMBL/GenBank/DDBJ whole genome shotgun (WGS) entry which is preliminary data.</text>
</comment>
<evidence type="ECO:0000313" key="2">
    <source>
        <dbReference type="Proteomes" id="UP001595989"/>
    </source>
</evidence>
<dbReference type="Proteomes" id="UP001595989">
    <property type="component" value="Unassembled WGS sequence"/>
</dbReference>
<evidence type="ECO:0000313" key="1">
    <source>
        <dbReference type="EMBL" id="MFC4556911.1"/>
    </source>
</evidence>
<keyword evidence="2" id="KW-1185">Reference proteome</keyword>
<organism evidence="1 2">
    <name type="scientific">Virgibacillus kekensis</name>
    <dbReference type="NCBI Taxonomy" id="202261"/>
    <lineage>
        <taxon>Bacteria</taxon>
        <taxon>Bacillati</taxon>
        <taxon>Bacillota</taxon>
        <taxon>Bacilli</taxon>
        <taxon>Bacillales</taxon>
        <taxon>Bacillaceae</taxon>
        <taxon>Virgibacillus</taxon>
    </lineage>
</organism>
<proteinExistence type="predicted"/>
<sequence length="67" mass="7485">MTVGSQVKGCYSSLKSAEATLSSLMNKTQNPEAKKCFQDARQIINSIKEDLGNQVIYLSKEEPQYKN</sequence>
<reference evidence="2" key="1">
    <citation type="journal article" date="2019" name="Int. J. Syst. Evol. Microbiol.">
        <title>The Global Catalogue of Microorganisms (GCM) 10K type strain sequencing project: providing services to taxonomists for standard genome sequencing and annotation.</title>
        <authorList>
            <consortium name="The Broad Institute Genomics Platform"/>
            <consortium name="The Broad Institute Genome Sequencing Center for Infectious Disease"/>
            <person name="Wu L."/>
            <person name="Ma J."/>
        </authorList>
    </citation>
    <scope>NUCLEOTIDE SEQUENCE [LARGE SCALE GENOMIC DNA]</scope>
    <source>
        <strain evidence="2">CGMCC 4.7426</strain>
    </source>
</reference>
<name>A0ABV9DEW2_9BACI</name>